<protein>
    <submittedName>
        <fullName evidence="1">Uncharacterized protein</fullName>
    </submittedName>
</protein>
<reference evidence="1 2" key="1">
    <citation type="journal article" date="2018" name="IMA Fungus">
        <title>IMA Genome-F 10: Nine draft genome sequences of Claviceps purpurea s.lat., including C. arundinis, C. humidiphila, and C. cf. spartinae, pseudomolecules for the pitch canker pathogen Fusarium circinatum, draft genome of Davidsoniella eucalypti, Grosmannia galeiformis, Quambalaria eucalypti, and Teratosphaeria destructans.</title>
        <authorList>
            <person name="Wingfield B.D."/>
            <person name="Liu M."/>
            <person name="Nguyen H.D."/>
            <person name="Lane F.A."/>
            <person name="Morgan S.W."/>
            <person name="De Vos L."/>
            <person name="Wilken P.M."/>
            <person name="Duong T.A."/>
            <person name="Aylward J."/>
            <person name="Coetzee M.P."/>
            <person name="Dadej K."/>
            <person name="De Beer Z.W."/>
            <person name="Findlay W."/>
            <person name="Havenga M."/>
            <person name="Kolarik M."/>
            <person name="Menzies J.G."/>
            <person name="Naidoo K."/>
            <person name="Pochopski O."/>
            <person name="Shoukouhi P."/>
            <person name="Santana Q.C."/>
            <person name="Seifert K.A."/>
            <person name="Soal N."/>
            <person name="Steenkamp E.T."/>
            <person name="Tatham C.T."/>
            <person name="van der Nest M.A."/>
            <person name="Wingfield M.J."/>
        </authorList>
    </citation>
    <scope>NUCLEOTIDE SEQUENCE [LARGE SCALE GENOMIC DNA]</scope>
    <source>
        <strain evidence="1">CMW44962</strain>
    </source>
</reference>
<evidence type="ECO:0000313" key="2">
    <source>
        <dbReference type="Proteomes" id="UP001138500"/>
    </source>
</evidence>
<name>A0A9W7SP71_9PEZI</name>
<gene>
    <name evidence="1" type="ORF">Tdes44962_MAKER03800</name>
</gene>
<dbReference type="Proteomes" id="UP001138500">
    <property type="component" value="Unassembled WGS sequence"/>
</dbReference>
<comment type="caution">
    <text evidence="1">The sequence shown here is derived from an EMBL/GenBank/DDBJ whole genome shotgun (WGS) entry which is preliminary data.</text>
</comment>
<accession>A0A9W7SP71</accession>
<keyword evidence="2" id="KW-1185">Reference proteome</keyword>
<proteinExistence type="predicted"/>
<reference evidence="1 2" key="2">
    <citation type="journal article" date="2021" name="Curr. Genet.">
        <title>Genetic response to nitrogen starvation in the aggressive Eucalyptus foliar pathogen Teratosphaeria destructans.</title>
        <authorList>
            <person name="Havenga M."/>
            <person name="Wingfield B.D."/>
            <person name="Wingfield M.J."/>
            <person name="Dreyer L.L."/>
            <person name="Roets F."/>
            <person name="Aylward J."/>
        </authorList>
    </citation>
    <scope>NUCLEOTIDE SEQUENCE [LARGE SCALE GENOMIC DNA]</scope>
    <source>
        <strain evidence="1">CMW44962</strain>
    </source>
</reference>
<sequence length="59" mass="6159">MIGTTISLLESPSQAMWPGKLSTSGTSCVFAWAAAAPQTPLPNAIVWQATLPWKGAKTS</sequence>
<evidence type="ECO:0000313" key="1">
    <source>
        <dbReference type="EMBL" id="KAH9826017.1"/>
    </source>
</evidence>
<dbReference type="EMBL" id="RIBY02002045">
    <property type="protein sequence ID" value="KAH9826017.1"/>
    <property type="molecule type" value="Genomic_DNA"/>
</dbReference>
<organism evidence="1 2">
    <name type="scientific">Teratosphaeria destructans</name>
    <dbReference type="NCBI Taxonomy" id="418781"/>
    <lineage>
        <taxon>Eukaryota</taxon>
        <taxon>Fungi</taxon>
        <taxon>Dikarya</taxon>
        <taxon>Ascomycota</taxon>
        <taxon>Pezizomycotina</taxon>
        <taxon>Dothideomycetes</taxon>
        <taxon>Dothideomycetidae</taxon>
        <taxon>Mycosphaerellales</taxon>
        <taxon>Teratosphaeriaceae</taxon>
        <taxon>Teratosphaeria</taxon>
    </lineage>
</organism>
<dbReference type="AlphaFoldDB" id="A0A9W7SP71"/>